<proteinExistence type="predicted"/>
<dbReference type="RefSeq" id="WP_219287345.1">
    <property type="nucleotide sequence ID" value="NZ_RPHB01000002.1"/>
</dbReference>
<dbReference type="EMBL" id="RPHB01000002">
    <property type="protein sequence ID" value="MBW3467144.1"/>
    <property type="molecule type" value="Genomic_DNA"/>
</dbReference>
<evidence type="ECO:0000313" key="1">
    <source>
        <dbReference type="EMBL" id="MBW3467144.1"/>
    </source>
</evidence>
<comment type="caution">
    <text evidence="1">The sequence shown here is derived from an EMBL/GenBank/DDBJ whole genome shotgun (WGS) entry which is preliminary data.</text>
</comment>
<gene>
    <name evidence="1" type="ORF">EGN73_04880</name>
</gene>
<evidence type="ECO:0000313" key="2">
    <source>
        <dbReference type="Proteomes" id="UP000727490"/>
    </source>
</evidence>
<dbReference type="InterPro" id="IPR025345">
    <property type="entry name" value="DUF4249"/>
</dbReference>
<dbReference type="Pfam" id="PF14054">
    <property type="entry name" value="DUF4249"/>
    <property type="match status" value="1"/>
</dbReference>
<accession>A0A951IVT9</accession>
<keyword evidence="2" id="KW-1185">Reference proteome</keyword>
<dbReference type="AlphaFoldDB" id="A0A951IVT9"/>
<dbReference type="PROSITE" id="PS51257">
    <property type="entry name" value="PROKAR_LIPOPROTEIN"/>
    <property type="match status" value="1"/>
</dbReference>
<reference evidence="1 2" key="1">
    <citation type="journal article" date="2020" name="Syst. Appl. Microbiol.">
        <title>Arthrospiribacter ruber gen. nov., sp. nov., a novel bacterium isolated from Arthrospira cultures.</title>
        <authorList>
            <person name="Waleron M."/>
            <person name="Misztak A."/>
            <person name="Waleron M.M."/>
            <person name="Furmaniak M."/>
            <person name="Mrozik A."/>
            <person name="Waleron K."/>
        </authorList>
    </citation>
    <scope>NUCLEOTIDE SEQUENCE [LARGE SCALE GENOMIC DNA]</scope>
    <source>
        <strain evidence="1 2">DPMB0001</strain>
    </source>
</reference>
<dbReference type="Proteomes" id="UP000727490">
    <property type="component" value="Unassembled WGS sequence"/>
</dbReference>
<name>A0A951IVT9_9BACT</name>
<organism evidence="1 2">
    <name type="scientific">Arthrospiribacter ruber</name>
    <dbReference type="NCBI Taxonomy" id="2487934"/>
    <lineage>
        <taxon>Bacteria</taxon>
        <taxon>Pseudomonadati</taxon>
        <taxon>Bacteroidota</taxon>
        <taxon>Cytophagia</taxon>
        <taxon>Cytophagales</taxon>
        <taxon>Cyclobacteriaceae</taxon>
        <taxon>Arthrospiribacter</taxon>
    </lineage>
</organism>
<sequence length="384" mass="44156">MKAFLTIYSLLLFILLATGCRDPFEPEIINQNLAILVVEGYVEIDGISEITLSRTANVRDTSQINMVAGANVFLTRDSGNERWDFTEKQGEPGKYVVDENLNPNWEYVLHIWLPDGQRFRSKAMSPIITPEMEELGWLRDDAGVEIFVSTQGNNEAQYFLWSFNEDWIFNAGVASFLIFEEERVRNRTEEERIDRCWDNTRQPRIVLQNSARFDGNTILERELVRIPNLSEKLQRRYSIEVIQRAIDQEAFDFWEILRKNSDDIGGIFSPMPSLISGNIEPENASSNQKVIGHVSMGRSASKRIYIDNADVFPWRVEIPEYEFCNLSTDTIPVSNAPSRFRGGTEIPAREVLQDFLLIGYRGASRQCADCTLRGSNVRPEFWED</sequence>
<protein>
    <submittedName>
        <fullName evidence="1">DUF4249 domain-containing protein</fullName>
    </submittedName>
</protein>